<evidence type="ECO:0000313" key="3">
    <source>
        <dbReference type="Proteomes" id="UP000199301"/>
    </source>
</evidence>
<dbReference type="RefSeq" id="WP_092521372.1">
    <property type="nucleotide sequence ID" value="NZ_FNKO01000001.1"/>
</dbReference>
<dbReference type="EMBL" id="FNKO01000001">
    <property type="protein sequence ID" value="SDQ25484.1"/>
    <property type="molecule type" value="Genomic_DNA"/>
</dbReference>
<evidence type="ECO:0000256" key="1">
    <source>
        <dbReference type="SAM" id="SignalP"/>
    </source>
</evidence>
<proteinExistence type="predicted"/>
<dbReference type="SUPFAM" id="SSF53850">
    <property type="entry name" value="Periplasmic binding protein-like II"/>
    <property type="match status" value="1"/>
</dbReference>
<dbReference type="STRING" id="995062.SAMN04489718_0983"/>
<dbReference type="AlphaFoldDB" id="A0A1H0ZDK3"/>
<dbReference type="PROSITE" id="PS51257">
    <property type="entry name" value="PROKAR_LIPOPROTEIN"/>
    <property type="match status" value="1"/>
</dbReference>
<organism evidence="2 3">
    <name type="scientific">Actinopolyspora saharensis</name>
    <dbReference type="NCBI Taxonomy" id="995062"/>
    <lineage>
        <taxon>Bacteria</taxon>
        <taxon>Bacillati</taxon>
        <taxon>Actinomycetota</taxon>
        <taxon>Actinomycetes</taxon>
        <taxon>Actinopolysporales</taxon>
        <taxon>Actinopolysporaceae</taxon>
        <taxon>Actinopolyspora</taxon>
    </lineage>
</organism>
<dbReference type="Gene3D" id="3.40.190.10">
    <property type="entry name" value="Periplasmic binding protein-like II"/>
    <property type="match status" value="2"/>
</dbReference>
<keyword evidence="2" id="KW-0813">Transport</keyword>
<accession>A0A1H0ZDK3</accession>
<dbReference type="OrthoDB" id="7918484at2"/>
<keyword evidence="1" id="KW-0732">Signal</keyword>
<keyword evidence="3" id="KW-1185">Reference proteome</keyword>
<dbReference type="Pfam" id="PF01547">
    <property type="entry name" value="SBP_bac_1"/>
    <property type="match status" value="1"/>
</dbReference>
<dbReference type="Proteomes" id="UP000199301">
    <property type="component" value="Unassembled WGS sequence"/>
</dbReference>
<protein>
    <submittedName>
        <fullName evidence="2">Multiple sugar transport system substrate-binding protein</fullName>
    </submittedName>
</protein>
<dbReference type="PANTHER" id="PTHR43649:SF30">
    <property type="entry name" value="ABC TRANSPORTER SUBSTRATE-BINDING PROTEIN"/>
    <property type="match status" value="1"/>
</dbReference>
<evidence type="ECO:0000313" key="2">
    <source>
        <dbReference type="EMBL" id="SDQ25484.1"/>
    </source>
</evidence>
<feature type="signal peptide" evidence="1">
    <location>
        <begin position="1"/>
        <end position="33"/>
    </location>
</feature>
<name>A0A1H0ZDK3_9ACTN</name>
<dbReference type="PANTHER" id="PTHR43649">
    <property type="entry name" value="ARABINOSE-BINDING PROTEIN-RELATED"/>
    <property type="match status" value="1"/>
</dbReference>
<keyword evidence="2" id="KW-0762">Sugar transport</keyword>
<reference evidence="3" key="1">
    <citation type="submission" date="2016-10" db="EMBL/GenBank/DDBJ databases">
        <authorList>
            <person name="Varghese N."/>
            <person name="Submissions S."/>
        </authorList>
    </citation>
    <scope>NUCLEOTIDE SEQUENCE [LARGE SCALE GENOMIC DNA]</scope>
    <source>
        <strain evidence="3">DSM 45459</strain>
    </source>
</reference>
<gene>
    <name evidence="2" type="ORF">SAMN04489718_0983</name>
</gene>
<dbReference type="InterPro" id="IPR050490">
    <property type="entry name" value="Bact_solute-bd_prot1"/>
</dbReference>
<sequence length="436" mass="47122">MPDKPQKSPTPPRTGLKVSALTFAVLTLCGLLAGCGAGTSGSTGGKVELQFSWWGNADRAAATNEAVDLFEQRHPNIEVQTSFSSYNSYIQKLATQAAGGNAPDVMQLDYRQISQYASSGLLLPLGDRPEVSTEEVDSGMLRTGQVRGTQYAIPMGRTSQVLVYDSAAWQRAGVSEPRFDWTWQDWSAAMRKLNENTDQAGSTDPGWSEDWFEVWLRGRGKSLYTDSGELGFTESDLAKFWSFTNGLSQQGAVSPARQTTQIDGSAANMPFGRGNAASGITWDSAVGGFQALIGDSLRLAPLPSGPDGTPGQYFKPSMLVGVSSNSPHPEEASQLVDFLINDPAAGDVLGVSRGMPVNQDIRDDITPSLSGLDKRIADFQQRLEGKLLDPPSAPPAGDLALQTTFQRDYDHVGFELRSPRRMAEQFLTSVRSELQQ</sequence>
<dbReference type="InterPro" id="IPR006059">
    <property type="entry name" value="SBP"/>
</dbReference>
<feature type="chain" id="PRO_5038631933" evidence="1">
    <location>
        <begin position="34"/>
        <end position="436"/>
    </location>
</feature>